<dbReference type="RefSeq" id="WP_285957565.1">
    <property type="nucleotide sequence ID" value="NZ_JASUZX010000001.1"/>
</dbReference>
<dbReference type="EMBL" id="JASUZX010000001">
    <property type="protein sequence ID" value="MDL5039511.1"/>
    <property type="molecule type" value="Genomic_DNA"/>
</dbReference>
<comment type="caution">
    <text evidence="1">The sequence shown here is derived from an EMBL/GenBank/DDBJ whole genome shotgun (WGS) entry which is preliminary data.</text>
</comment>
<organism evidence="1 2">
    <name type="scientific">Heyndrickxia coagulans</name>
    <name type="common">Weizmannia coagulans</name>
    <dbReference type="NCBI Taxonomy" id="1398"/>
    <lineage>
        <taxon>Bacteria</taxon>
        <taxon>Bacillati</taxon>
        <taxon>Bacillota</taxon>
        <taxon>Bacilli</taxon>
        <taxon>Bacillales</taxon>
        <taxon>Bacillaceae</taxon>
        <taxon>Heyndrickxia</taxon>
    </lineage>
</organism>
<evidence type="ECO:0000313" key="1">
    <source>
        <dbReference type="EMBL" id="MDL5039511.1"/>
    </source>
</evidence>
<sequence length="78" mass="9484">MIVIKNELWKCDTGWLFGYTEDRDLIRKIKRYKKDWKITADYFRNGRLIGVQFKIPIEQRRSAERMFGVTENKEKQAI</sequence>
<name>A0AAW7CGA4_HEYCO</name>
<protein>
    <submittedName>
        <fullName evidence="1">Uncharacterized protein</fullName>
    </submittedName>
</protein>
<evidence type="ECO:0000313" key="2">
    <source>
        <dbReference type="Proteomes" id="UP001223084"/>
    </source>
</evidence>
<accession>A0AAW7CGA4</accession>
<proteinExistence type="predicted"/>
<reference evidence="1" key="1">
    <citation type="submission" date="2023-06" db="EMBL/GenBank/DDBJ databases">
        <title>Probiogenomic evaluation and L lactic producing Weizmannia coaggulans BKMTCR2-2 from tree bark.</title>
        <authorList>
            <person name="Mahittikon J."/>
            <person name="Tanasupawat S."/>
        </authorList>
    </citation>
    <scope>NUCLEOTIDE SEQUENCE</scope>
    <source>
        <strain evidence="1">BKMTCR2-2</strain>
    </source>
</reference>
<dbReference type="AlphaFoldDB" id="A0AAW7CGA4"/>
<gene>
    <name evidence="1" type="ORF">QN341_00105</name>
</gene>
<dbReference type="Proteomes" id="UP001223084">
    <property type="component" value="Unassembled WGS sequence"/>
</dbReference>